<name>A0ACB9DF53_9ASTR</name>
<dbReference type="EMBL" id="CM042036">
    <property type="protein sequence ID" value="KAI3744896.1"/>
    <property type="molecule type" value="Genomic_DNA"/>
</dbReference>
<sequence>METVIQTIDADIGTTNKPPRLQPASETDNLNTFTLEEVYETLQNYEFKSKGFHETVVSKPVGATLIAPVMESMPETMAYSQVPPTPVVHASYCKAPKDANTFKANFGNQAQASAPVSKHAALISQQTNYGLEGYDWSAHSEVAQHNQVNQALMADIKGKDSAEKVSQSTSCDNDEIALYKHHNQIFVDELNKALETNNYLKEAEKLFKEKIEALTKDHAAMTYNKNVLEIQ</sequence>
<reference evidence="2" key="1">
    <citation type="journal article" date="2022" name="Mol. Ecol. Resour.">
        <title>The genomes of chicory, endive, great burdock and yacon provide insights into Asteraceae palaeo-polyploidization history and plant inulin production.</title>
        <authorList>
            <person name="Fan W."/>
            <person name="Wang S."/>
            <person name="Wang H."/>
            <person name="Wang A."/>
            <person name="Jiang F."/>
            <person name="Liu H."/>
            <person name="Zhao H."/>
            <person name="Xu D."/>
            <person name="Zhang Y."/>
        </authorList>
    </citation>
    <scope>NUCLEOTIDE SEQUENCE [LARGE SCALE GENOMIC DNA]</scope>
    <source>
        <strain evidence="2">cv. Yunnan</strain>
    </source>
</reference>
<accession>A0ACB9DF53</accession>
<comment type="caution">
    <text evidence="1">The sequence shown here is derived from an EMBL/GenBank/DDBJ whole genome shotgun (WGS) entry which is preliminary data.</text>
</comment>
<reference evidence="1 2" key="2">
    <citation type="journal article" date="2022" name="Mol. Ecol. Resour.">
        <title>The genomes of chicory, endive, great burdock and yacon provide insights into Asteraceae paleo-polyploidization history and plant inulin production.</title>
        <authorList>
            <person name="Fan W."/>
            <person name="Wang S."/>
            <person name="Wang H."/>
            <person name="Wang A."/>
            <person name="Jiang F."/>
            <person name="Liu H."/>
            <person name="Zhao H."/>
            <person name="Xu D."/>
            <person name="Zhang Y."/>
        </authorList>
    </citation>
    <scope>NUCLEOTIDE SEQUENCE [LARGE SCALE GENOMIC DNA]</scope>
    <source>
        <strain evidence="2">cv. Yunnan</strain>
        <tissue evidence="1">Leaves</tissue>
    </source>
</reference>
<gene>
    <name evidence="1" type="ORF">L1987_57992</name>
</gene>
<proteinExistence type="predicted"/>
<protein>
    <submittedName>
        <fullName evidence="1">Uncharacterized protein</fullName>
    </submittedName>
</protein>
<dbReference type="Proteomes" id="UP001056120">
    <property type="component" value="Linkage Group LG19"/>
</dbReference>
<evidence type="ECO:0000313" key="1">
    <source>
        <dbReference type="EMBL" id="KAI3744896.1"/>
    </source>
</evidence>
<evidence type="ECO:0000313" key="2">
    <source>
        <dbReference type="Proteomes" id="UP001056120"/>
    </source>
</evidence>
<organism evidence="1 2">
    <name type="scientific">Smallanthus sonchifolius</name>
    <dbReference type="NCBI Taxonomy" id="185202"/>
    <lineage>
        <taxon>Eukaryota</taxon>
        <taxon>Viridiplantae</taxon>
        <taxon>Streptophyta</taxon>
        <taxon>Embryophyta</taxon>
        <taxon>Tracheophyta</taxon>
        <taxon>Spermatophyta</taxon>
        <taxon>Magnoliopsida</taxon>
        <taxon>eudicotyledons</taxon>
        <taxon>Gunneridae</taxon>
        <taxon>Pentapetalae</taxon>
        <taxon>asterids</taxon>
        <taxon>campanulids</taxon>
        <taxon>Asterales</taxon>
        <taxon>Asteraceae</taxon>
        <taxon>Asteroideae</taxon>
        <taxon>Heliantheae alliance</taxon>
        <taxon>Millerieae</taxon>
        <taxon>Smallanthus</taxon>
    </lineage>
</organism>
<keyword evidence="2" id="KW-1185">Reference proteome</keyword>